<name>A0ACC5R0S9_9HYPH</name>
<gene>
    <name evidence="1" type="ORF">JHL16_07540</name>
</gene>
<dbReference type="Proteomes" id="UP000616151">
    <property type="component" value="Unassembled WGS sequence"/>
</dbReference>
<evidence type="ECO:0000313" key="2">
    <source>
        <dbReference type="Proteomes" id="UP000616151"/>
    </source>
</evidence>
<accession>A0ACC5R0S9</accession>
<sequence>MYSHALLTPEQMYRADALAVAAGVSSLTLMERAGRAVAEEILRRFGARPTLVLCGPGNNGGDGYVVARLLRDWGWPVRVALLGETARLKGDAAIMAKRWGGPFESVTSVDGAGLIVDALFGAGLSKPLSDQIVKLSSAVKVPVVAIDVPSGIDGATGAARPAAFRADLTVTFFRKKPGHVLMPGREYCGETVVADIGIPDRVLDEIKPPLMENFVPELPQAGPNQHKYRRGHAVVVSGAAHQTGAARLAARSALRVGAGLVTVASPKAAMAANEAHLTAIMLAEADDALALGRLLADRRKNAVCIGPAAGVGAETRAKVRAALASGAAVVLDADALTSFALAPDELFEAIAETPERAVVMTPHEGEFARLFKDLVKESDSKCERAIAAAKRSGAVILLKGPDSVAANGEGGAIVNTNAPPSLATAGSGDVLAGLLTGLLAQGMEGVGAAAAAMWLHGAAAGKFGRAGLTAEDLPDLISCGIPQNPLL</sequence>
<comment type="caution">
    <text evidence="1">The sequence shown here is derived from an EMBL/GenBank/DDBJ whole genome shotgun (WGS) entry which is preliminary data.</text>
</comment>
<dbReference type="EMBL" id="JAENHL010000006">
    <property type="protein sequence ID" value="MBK1866205.1"/>
    <property type="molecule type" value="Genomic_DNA"/>
</dbReference>
<protein>
    <submittedName>
        <fullName evidence="1">NAD(P)H-hydrate dehydratase</fullName>
    </submittedName>
</protein>
<organism evidence="1 2">
    <name type="scientific">Taklimakanibacter albus</name>
    <dbReference type="NCBI Taxonomy" id="2800327"/>
    <lineage>
        <taxon>Bacteria</taxon>
        <taxon>Pseudomonadati</taxon>
        <taxon>Pseudomonadota</taxon>
        <taxon>Alphaproteobacteria</taxon>
        <taxon>Hyphomicrobiales</taxon>
        <taxon>Aestuariivirgaceae</taxon>
        <taxon>Taklimakanibacter</taxon>
    </lineage>
</organism>
<reference evidence="1" key="1">
    <citation type="submission" date="2021-01" db="EMBL/GenBank/DDBJ databases">
        <authorList>
            <person name="Sun Q."/>
        </authorList>
    </citation>
    <scope>NUCLEOTIDE SEQUENCE</scope>
    <source>
        <strain evidence="1">YIM B02566</strain>
    </source>
</reference>
<proteinExistence type="predicted"/>
<evidence type="ECO:0000313" key="1">
    <source>
        <dbReference type="EMBL" id="MBK1866205.1"/>
    </source>
</evidence>
<keyword evidence="2" id="KW-1185">Reference proteome</keyword>